<dbReference type="InterPro" id="IPR037033">
    <property type="entry name" value="DNA-dir_RNAP_su2_hyb_sf"/>
</dbReference>
<evidence type="ECO:0000256" key="4">
    <source>
        <dbReference type="ARBA" id="ARBA00022679"/>
    </source>
</evidence>
<keyword evidence="9" id="KW-1185">Reference proteome</keyword>
<dbReference type="PANTHER" id="PTHR20856">
    <property type="entry name" value="DNA-DIRECTED RNA POLYMERASE I SUBUNIT 2"/>
    <property type="match status" value="1"/>
</dbReference>
<evidence type="ECO:0000256" key="6">
    <source>
        <dbReference type="ARBA" id="ARBA00023163"/>
    </source>
</evidence>
<evidence type="ECO:0000256" key="2">
    <source>
        <dbReference type="ARBA" id="ARBA00012418"/>
    </source>
</evidence>
<comment type="similarity">
    <text evidence="1">Belongs to the RNA polymerase beta chain family.</text>
</comment>
<keyword evidence="6" id="KW-0804">Transcription</keyword>
<organism evidence="8 9">
    <name type="scientific">Sphaeroforma arctica JP610</name>
    <dbReference type="NCBI Taxonomy" id="667725"/>
    <lineage>
        <taxon>Eukaryota</taxon>
        <taxon>Ichthyosporea</taxon>
        <taxon>Ichthyophonida</taxon>
        <taxon>Sphaeroforma</taxon>
    </lineage>
</organism>
<dbReference type="GO" id="GO:0032549">
    <property type="term" value="F:ribonucleoside binding"/>
    <property type="evidence" value="ECO:0007669"/>
    <property type="project" value="InterPro"/>
</dbReference>
<dbReference type="EC" id="2.7.7.6" evidence="2"/>
<dbReference type="RefSeq" id="XP_014145018.1">
    <property type="nucleotide sequence ID" value="XM_014289543.1"/>
</dbReference>
<dbReference type="InterPro" id="IPR007120">
    <property type="entry name" value="DNA-dir_RNAP_su2_dom"/>
</dbReference>
<evidence type="ECO:0000313" key="9">
    <source>
        <dbReference type="Proteomes" id="UP000054560"/>
    </source>
</evidence>
<evidence type="ECO:0000256" key="1">
    <source>
        <dbReference type="ARBA" id="ARBA00006835"/>
    </source>
</evidence>
<evidence type="ECO:0000256" key="3">
    <source>
        <dbReference type="ARBA" id="ARBA00022478"/>
    </source>
</evidence>
<sequence>MLIESMAGKSGAAHGLCYDSTPFQFSEQNTAYDFMGDQLRKAGYNYHGSERMYSGISGVELDVDIFIGVVYYQRLRHMVSDKFQGM</sequence>
<dbReference type="GO" id="GO:0000428">
    <property type="term" value="C:DNA-directed RNA polymerase complex"/>
    <property type="evidence" value="ECO:0007669"/>
    <property type="project" value="UniProtKB-KW"/>
</dbReference>
<keyword evidence="5" id="KW-0548">Nucleotidyltransferase</keyword>
<gene>
    <name evidence="8" type="ORF">SARC_16348</name>
</gene>
<dbReference type="InterPro" id="IPR015712">
    <property type="entry name" value="DNA-dir_RNA_pol_su2"/>
</dbReference>
<keyword evidence="3 8" id="KW-0240">DNA-directed RNA polymerase</keyword>
<reference evidence="8 9" key="1">
    <citation type="submission" date="2011-02" db="EMBL/GenBank/DDBJ databases">
        <title>The Genome Sequence of Sphaeroforma arctica JP610.</title>
        <authorList>
            <consortium name="The Broad Institute Genome Sequencing Platform"/>
            <person name="Russ C."/>
            <person name="Cuomo C."/>
            <person name="Young S.K."/>
            <person name="Zeng Q."/>
            <person name="Gargeya S."/>
            <person name="Alvarado L."/>
            <person name="Berlin A."/>
            <person name="Chapman S.B."/>
            <person name="Chen Z."/>
            <person name="Freedman E."/>
            <person name="Gellesch M."/>
            <person name="Goldberg J."/>
            <person name="Griggs A."/>
            <person name="Gujja S."/>
            <person name="Heilman E."/>
            <person name="Heiman D."/>
            <person name="Howarth C."/>
            <person name="Mehta T."/>
            <person name="Neiman D."/>
            <person name="Pearson M."/>
            <person name="Roberts A."/>
            <person name="Saif S."/>
            <person name="Shea T."/>
            <person name="Shenoy N."/>
            <person name="Sisk P."/>
            <person name="Stolte C."/>
            <person name="Sykes S."/>
            <person name="White J."/>
            <person name="Yandava C."/>
            <person name="Burger G."/>
            <person name="Gray M.W."/>
            <person name="Holland P.W.H."/>
            <person name="King N."/>
            <person name="Lang F.B.F."/>
            <person name="Roger A.J."/>
            <person name="Ruiz-Trillo I."/>
            <person name="Haas B."/>
            <person name="Nusbaum C."/>
            <person name="Birren B."/>
        </authorList>
    </citation>
    <scope>NUCLEOTIDE SEQUENCE [LARGE SCALE GENOMIC DNA]</scope>
    <source>
        <strain evidence="8 9">JP610</strain>
    </source>
</reference>
<evidence type="ECO:0000256" key="5">
    <source>
        <dbReference type="ARBA" id="ARBA00022695"/>
    </source>
</evidence>
<dbReference type="Gene3D" id="2.40.270.10">
    <property type="entry name" value="DNA-directed RNA polymerase, subunit 2, domain 6"/>
    <property type="match status" value="1"/>
</dbReference>
<accession>A0A0L0F3D2</accession>
<dbReference type="SUPFAM" id="SSF64484">
    <property type="entry name" value="beta and beta-prime subunits of DNA dependent RNA-polymerase"/>
    <property type="match status" value="1"/>
</dbReference>
<feature type="domain" description="DNA-directed RNA polymerase subunit 2 hybrid-binding" evidence="7">
    <location>
        <begin position="1"/>
        <end position="84"/>
    </location>
</feature>
<dbReference type="Proteomes" id="UP000054560">
    <property type="component" value="Unassembled WGS sequence"/>
</dbReference>
<evidence type="ECO:0000313" key="8">
    <source>
        <dbReference type="EMBL" id="KNC71116.1"/>
    </source>
</evidence>
<dbReference type="eggNOG" id="KOG0216">
    <property type="taxonomic scope" value="Eukaryota"/>
</dbReference>
<dbReference type="GO" id="GO:0003899">
    <property type="term" value="F:DNA-directed RNA polymerase activity"/>
    <property type="evidence" value="ECO:0007669"/>
    <property type="project" value="UniProtKB-EC"/>
</dbReference>
<dbReference type="STRING" id="667725.A0A0L0F3D2"/>
<dbReference type="GeneID" id="25916852"/>
<keyword evidence="4" id="KW-0808">Transferase</keyword>
<dbReference type="GO" id="GO:0003677">
    <property type="term" value="F:DNA binding"/>
    <property type="evidence" value="ECO:0007669"/>
    <property type="project" value="InterPro"/>
</dbReference>
<proteinExistence type="inferred from homology"/>
<name>A0A0L0F3D2_9EUKA</name>
<dbReference type="AlphaFoldDB" id="A0A0L0F3D2"/>
<dbReference type="OrthoDB" id="10248617at2759"/>
<protein>
    <recommendedName>
        <fullName evidence="2">DNA-directed RNA polymerase</fullName>
        <ecNumber evidence="2">2.7.7.6</ecNumber>
    </recommendedName>
</protein>
<evidence type="ECO:0000259" key="7">
    <source>
        <dbReference type="Pfam" id="PF00562"/>
    </source>
</evidence>
<dbReference type="EMBL" id="KQ249469">
    <property type="protein sequence ID" value="KNC71116.1"/>
    <property type="molecule type" value="Genomic_DNA"/>
</dbReference>
<dbReference type="Pfam" id="PF00562">
    <property type="entry name" value="RNA_pol_Rpb2_6"/>
    <property type="match status" value="1"/>
</dbReference>
<dbReference type="GO" id="GO:0006351">
    <property type="term" value="P:DNA-templated transcription"/>
    <property type="evidence" value="ECO:0007669"/>
    <property type="project" value="InterPro"/>
</dbReference>